<organism evidence="3 4">
    <name type="scientific">Streblomastix strix</name>
    <dbReference type="NCBI Taxonomy" id="222440"/>
    <lineage>
        <taxon>Eukaryota</taxon>
        <taxon>Metamonada</taxon>
        <taxon>Preaxostyla</taxon>
        <taxon>Oxymonadida</taxon>
        <taxon>Streblomastigidae</taxon>
        <taxon>Streblomastix</taxon>
    </lineage>
</organism>
<protein>
    <recommendedName>
        <fullName evidence="5">Tyr recombinase domain-containing protein</fullName>
    </recommendedName>
</protein>
<accession>A0A5J4ULR6</accession>
<evidence type="ECO:0000256" key="2">
    <source>
        <dbReference type="SAM" id="MobiDB-lite"/>
    </source>
</evidence>
<proteinExistence type="predicted"/>
<dbReference type="EMBL" id="SNRW01014667">
    <property type="protein sequence ID" value="KAA6371223.1"/>
    <property type="molecule type" value="Genomic_DNA"/>
</dbReference>
<feature type="compositionally biased region" description="Basic and acidic residues" evidence="2">
    <location>
        <begin position="160"/>
        <end position="171"/>
    </location>
</feature>
<dbReference type="InterPro" id="IPR011010">
    <property type="entry name" value="DNA_brk_join_enz"/>
</dbReference>
<dbReference type="InterPro" id="IPR013762">
    <property type="entry name" value="Integrase-like_cat_sf"/>
</dbReference>
<dbReference type="AlphaFoldDB" id="A0A5J4ULR6"/>
<dbReference type="Proteomes" id="UP000324800">
    <property type="component" value="Unassembled WGS sequence"/>
</dbReference>
<reference evidence="3 4" key="1">
    <citation type="submission" date="2019-03" db="EMBL/GenBank/DDBJ databases">
        <title>Single cell metagenomics reveals metabolic interactions within the superorganism composed of flagellate Streblomastix strix and complex community of Bacteroidetes bacteria on its surface.</title>
        <authorList>
            <person name="Treitli S.C."/>
            <person name="Kolisko M."/>
            <person name="Husnik F."/>
            <person name="Keeling P."/>
            <person name="Hampl V."/>
        </authorList>
    </citation>
    <scope>NUCLEOTIDE SEQUENCE [LARGE SCALE GENOMIC DNA]</scope>
    <source>
        <strain evidence="3">ST1C</strain>
    </source>
</reference>
<sequence length="192" mass="21544">REHFQQSPTNFIHLFWTENWKQADQRYISTRLERLVQTLGVQNATANSIRHTSSTELAAQGFDRRTINVFTHHTPDSKMNKEFYIFAVNKEQDSIASALVKNHGMKQATQIISKQRDGARLSPQKTPASPLSLPIISTQPIVEAESPNDHESAIALKSQMLKDDQDVEPQKEAQNSSMTTDSDRATAAGAQK</sequence>
<dbReference type="GO" id="GO:0015074">
    <property type="term" value="P:DNA integration"/>
    <property type="evidence" value="ECO:0007669"/>
    <property type="project" value="InterPro"/>
</dbReference>
<feature type="region of interest" description="Disordered" evidence="2">
    <location>
        <begin position="113"/>
        <end position="132"/>
    </location>
</feature>
<evidence type="ECO:0000313" key="3">
    <source>
        <dbReference type="EMBL" id="KAA6371223.1"/>
    </source>
</evidence>
<comment type="caution">
    <text evidence="3">The sequence shown here is derived from an EMBL/GenBank/DDBJ whole genome shotgun (WGS) entry which is preliminary data.</text>
</comment>
<gene>
    <name evidence="3" type="ORF">EZS28_033251</name>
</gene>
<feature type="non-terminal residue" evidence="3">
    <location>
        <position position="1"/>
    </location>
</feature>
<evidence type="ECO:0000313" key="4">
    <source>
        <dbReference type="Proteomes" id="UP000324800"/>
    </source>
</evidence>
<keyword evidence="1" id="KW-0233">DNA recombination</keyword>
<dbReference type="Gene3D" id="1.10.443.10">
    <property type="entry name" value="Intergrase catalytic core"/>
    <property type="match status" value="1"/>
</dbReference>
<dbReference type="SUPFAM" id="SSF56349">
    <property type="entry name" value="DNA breaking-rejoining enzymes"/>
    <property type="match status" value="1"/>
</dbReference>
<evidence type="ECO:0008006" key="5">
    <source>
        <dbReference type="Google" id="ProtNLM"/>
    </source>
</evidence>
<feature type="compositionally biased region" description="Polar residues" evidence="2">
    <location>
        <begin position="123"/>
        <end position="132"/>
    </location>
</feature>
<feature type="region of interest" description="Disordered" evidence="2">
    <location>
        <begin position="142"/>
        <end position="192"/>
    </location>
</feature>
<dbReference type="GO" id="GO:0006310">
    <property type="term" value="P:DNA recombination"/>
    <property type="evidence" value="ECO:0007669"/>
    <property type="project" value="UniProtKB-KW"/>
</dbReference>
<evidence type="ECO:0000256" key="1">
    <source>
        <dbReference type="ARBA" id="ARBA00023172"/>
    </source>
</evidence>
<name>A0A5J4ULR6_9EUKA</name>
<dbReference type="GO" id="GO:0003677">
    <property type="term" value="F:DNA binding"/>
    <property type="evidence" value="ECO:0007669"/>
    <property type="project" value="InterPro"/>
</dbReference>